<dbReference type="RefSeq" id="WP_305910506.1">
    <property type="nucleotide sequence ID" value="NZ_CP157744.1"/>
</dbReference>
<evidence type="ECO:0000313" key="2">
    <source>
        <dbReference type="Proteomes" id="UP001225378"/>
    </source>
</evidence>
<dbReference type="Proteomes" id="UP001225378">
    <property type="component" value="Plasmid unnamed2"/>
</dbReference>
<dbReference type="AlphaFoldDB" id="A0AAU7P0D5"/>
<accession>A0AAU7P0D5</accession>
<keyword evidence="2" id="KW-1185">Reference proteome</keyword>
<geneLocation type="plasmid" evidence="1 2">
    <name>unnamed2</name>
</geneLocation>
<name>A0AAU7P0D5_9GAMM</name>
<proteinExistence type="predicted"/>
<dbReference type="KEGG" id="mech:Q9L42_020355"/>
<sequence length="59" mass="6848">MDTKQIENEFNAAINFALDEAGFDGLLFLRLWREGAWDAIEKDFPEFKISDALKNPWAQ</sequence>
<reference evidence="1 2" key="1">
    <citation type="journal article" date="2024" name="Microbiology">
        <title>Methylomarinum rosea sp. nov., a novel halophilic methanotrophic bacterium from the hypersaline Lake Elton.</title>
        <authorList>
            <person name="Suleimanov R.Z."/>
            <person name="Oshkin I.Y."/>
            <person name="Danilova O.V."/>
            <person name="Suzina N.E."/>
            <person name="Dedysh S.N."/>
        </authorList>
    </citation>
    <scope>NUCLEOTIDE SEQUENCE [LARGE SCALE GENOMIC DNA]</scope>
    <source>
        <strain evidence="1 2">Ch1-1</strain>
        <plasmid evidence="2">unnamed2</plasmid>
    </source>
</reference>
<protein>
    <submittedName>
        <fullName evidence="1">Uncharacterized protein</fullName>
    </submittedName>
</protein>
<evidence type="ECO:0000313" key="1">
    <source>
        <dbReference type="EMBL" id="XBS22668.1"/>
    </source>
</evidence>
<dbReference type="EMBL" id="CP157744">
    <property type="protein sequence ID" value="XBS22668.1"/>
    <property type="molecule type" value="Genomic_DNA"/>
</dbReference>
<organism evidence="1 2">
    <name type="scientific">Methylomarinum roseum</name>
    <dbReference type="NCBI Taxonomy" id="3067653"/>
    <lineage>
        <taxon>Bacteria</taxon>
        <taxon>Pseudomonadati</taxon>
        <taxon>Pseudomonadota</taxon>
        <taxon>Gammaproteobacteria</taxon>
        <taxon>Methylococcales</taxon>
        <taxon>Methylococcaceae</taxon>
        <taxon>Methylomarinum</taxon>
    </lineage>
</organism>
<keyword evidence="1" id="KW-0614">Plasmid</keyword>
<gene>
    <name evidence="1" type="ORF">Q9L42_020355</name>
</gene>